<dbReference type="EMBL" id="SMOL01000160">
    <property type="protein sequence ID" value="KAB2624003.1"/>
    <property type="molecule type" value="Genomic_DNA"/>
</dbReference>
<organism evidence="3 4">
    <name type="scientific">Pyrus ussuriensis x Pyrus communis</name>
    <dbReference type="NCBI Taxonomy" id="2448454"/>
    <lineage>
        <taxon>Eukaryota</taxon>
        <taxon>Viridiplantae</taxon>
        <taxon>Streptophyta</taxon>
        <taxon>Embryophyta</taxon>
        <taxon>Tracheophyta</taxon>
        <taxon>Spermatophyta</taxon>
        <taxon>Magnoliopsida</taxon>
        <taxon>eudicotyledons</taxon>
        <taxon>Gunneridae</taxon>
        <taxon>Pentapetalae</taxon>
        <taxon>rosids</taxon>
        <taxon>fabids</taxon>
        <taxon>Rosales</taxon>
        <taxon>Rosaceae</taxon>
        <taxon>Amygdaloideae</taxon>
        <taxon>Maleae</taxon>
        <taxon>Pyrus</taxon>
    </lineage>
</organism>
<reference evidence="4" key="2">
    <citation type="submission" date="2019-10" db="EMBL/GenBank/DDBJ databases">
        <title>A de novo genome assembly of a pear dwarfing rootstock.</title>
        <authorList>
            <person name="Wang F."/>
            <person name="Wang J."/>
            <person name="Li S."/>
            <person name="Zhang Y."/>
            <person name="Fang M."/>
            <person name="Ma L."/>
            <person name="Zhao Y."/>
            <person name="Jiang S."/>
        </authorList>
    </citation>
    <scope>NUCLEOTIDE SEQUENCE [LARGE SCALE GENOMIC DNA]</scope>
</reference>
<dbReference type="InterPro" id="IPR001810">
    <property type="entry name" value="F-box_dom"/>
</dbReference>
<dbReference type="InterPro" id="IPR036047">
    <property type="entry name" value="F-box-like_dom_sf"/>
</dbReference>
<evidence type="ECO:0000256" key="1">
    <source>
        <dbReference type="SAM" id="MobiDB-lite"/>
    </source>
</evidence>
<dbReference type="AlphaFoldDB" id="A0A5N5HBN4"/>
<feature type="region of interest" description="Disordered" evidence="1">
    <location>
        <begin position="221"/>
        <end position="241"/>
    </location>
</feature>
<reference evidence="3 4" key="3">
    <citation type="submission" date="2019-11" db="EMBL/GenBank/DDBJ databases">
        <title>A de novo genome assembly of a pear dwarfing rootstock.</title>
        <authorList>
            <person name="Wang F."/>
            <person name="Wang J."/>
            <person name="Li S."/>
            <person name="Zhang Y."/>
            <person name="Fang M."/>
            <person name="Ma L."/>
            <person name="Zhao Y."/>
            <person name="Jiang S."/>
        </authorList>
    </citation>
    <scope>NUCLEOTIDE SEQUENCE [LARGE SCALE GENOMIC DNA]</scope>
    <source>
        <strain evidence="3">S2</strain>
        <tissue evidence="3">Leaf</tissue>
    </source>
</reference>
<feature type="domain" description="F-box" evidence="2">
    <location>
        <begin position="84"/>
        <end position="124"/>
    </location>
</feature>
<gene>
    <name evidence="3" type="ORF">D8674_015663</name>
</gene>
<comment type="caution">
    <text evidence="3">The sequence shown here is derived from an EMBL/GenBank/DDBJ whole genome shotgun (WGS) entry which is preliminary data.</text>
</comment>
<accession>A0A5N5HBN4</accession>
<dbReference type="SUPFAM" id="SSF81383">
    <property type="entry name" value="F-box domain"/>
    <property type="match status" value="1"/>
</dbReference>
<dbReference type="InterPro" id="IPR050942">
    <property type="entry name" value="F-box_BR-signaling"/>
</dbReference>
<reference evidence="3 4" key="1">
    <citation type="submission" date="2019-09" db="EMBL/GenBank/DDBJ databases">
        <authorList>
            <person name="Ou C."/>
        </authorList>
    </citation>
    <scope>NUCLEOTIDE SEQUENCE [LARGE SCALE GENOMIC DNA]</scope>
    <source>
        <strain evidence="3">S2</strain>
        <tissue evidence="3">Leaf</tissue>
    </source>
</reference>
<sequence length="484" mass="53740">MKKHVRSTFLNPKYNPSDRDSVSSSALGGVSATQVQNAKSNSSAHPFKAHNSHTDTDTNNDSNRKSKSKSCGDSMIMDKWWEHLLKDLIEEIAKRLSLKDRVRMGAACQSWSSAASNCSKQLTRTRNSSQELESVPKILIPWVIESHSSPYSTKVMCSMYNPSENKIYNNLNRFALFPAPVGPKDDDAPICKHVVNYRTTNLESAKVRLYLFRLMTGDHVRLPSPGPTPTPTASSHPDQPKNKSFLRQMVACSVPKNTSNKACIVAAIAADRHSDQSTEFKGKTLDVTVPDLIPHEMHSSTASLFSSSKGDIMLFWRDEPYTYMVLKLKFDDANGPPEWVKMNGSHYLKDEVIFVGGGGNTSVPRSKLDNYSPNSEEFLGLGGGNCIYFPSEVDVRKICVYNAAQGTLVKYPPTRRGPGALKPHRISVWFTPKPVVKDYTSTDPAPVVEECHPTSTDDCDEEDDEDATICFSNNFVLLQSLHPD</sequence>
<dbReference type="Proteomes" id="UP000327157">
    <property type="component" value="Chromosome 16"/>
</dbReference>
<proteinExistence type="predicted"/>
<dbReference type="PANTHER" id="PTHR44259">
    <property type="entry name" value="OS07G0183000 PROTEIN-RELATED"/>
    <property type="match status" value="1"/>
</dbReference>
<feature type="compositionally biased region" description="Polar residues" evidence="1">
    <location>
        <begin position="33"/>
        <end position="44"/>
    </location>
</feature>
<dbReference type="Gene3D" id="1.20.1280.50">
    <property type="match status" value="1"/>
</dbReference>
<dbReference type="PANTHER" id="PTHR44259:SF114">
    <property type="entry name" value="OS06G0707300 PROTEIN"/>
    <property type="match status" value="1"/>
</dbReference>
<evidence type="ECO:0000313" key="4">
    <source>
        <dbReference type="Proteomes" id="UP000327157"/>
    </source>
</evidence>
<keyword evidence="4" id="KW-1185">Reference proteome</keyword>
<feature type="compositionally biased region" description="Low complexity" evidence="1">
    <location>
        <begin position="22"/>
        <end position="32"/>
    </location>
</feature>
<evidence type="ECO:0000313" key="3">
    <source>
        <dbReference type="EMBL" id="KAB2624003.1"/>
    </source>
</evidence>
<evidence type="ECO:0000259" key="2">
    <source>
        <dbReference type="SMART" id="SM00256"/>
    </source>
</evidence>
<name>A0A5N5HBN4_9ROSA</name>
<dbReference type="SMART" id="SM00256">
    <property type="entry name" value="FBOX"/>
    <property type="match status" value="1"/>
</dbReference>
<protein>
    <recommendedName>
        <fullName evidence="2">F-box domain-containing protein</fullName>
    </recommendedName>
</protein>
<feature type="region of interest" description="Disordered" evidence="1">
    <location>
        <begin position="1"/>
        <end position="71"/>
    </location>
</feature>